<sequence>MVASSLLGASPLAASMAVLDVGSGRIRGKSHSAAWRGGGGARIAVATGDDCGDAGTDDGMRTSGRWSREGEDREWGCEL</sequence>
<feature type="region of interest" description="Disordered" evidence="1">
    <location>
        <begin position="52"/>
        <end position="79"/>
    </location>
</feature>
<organism evidence="2">
    <name type="scientific">Zea mays</name>
    <name type="common">Maize</name>
    <dbReference type="NCBI Taxonomy" id="4577"/>
    <lineage>
        <taxon>Eukaryota</taxon>
        <taxon>Viridiplantae</taxon>
        <taxon>Streptophyta</taxon>
        <taxon>Embryophyta</taxon>
        <taxon>Tracheophyta</taxon>
        <taxon>Spermatophyta</taxon>
        <taxon>Magnoliopsida</taxon>
        <taxon>Liliopsida</taxon>
        <taxon>Poales</taxon>
        <taxon>Poaceae</taxon>
        <taxon>PACMAD clade</taxon>
        <taxon>Panicoideae</taxon>
        <taxon>Andropogonodae</taxon>
        <taxon>Andropogoneae</taxon>
        <taxon>Tripsacinae</taxon>
        <taxon>Zea</taxon>
    </lineage>
</organism>
<name>C0PLW6_MAIZE</name>
<evidence type="ECO:0000313" key="2">
    <source>
        <dbReference type="EMBL" id="ACN36182.1"/>
    </source>
</evidence>
<accession>C0PLW6</accession>
<protein>
    <submittedName>
        <fullName evidence="2">Uncharacterized protein</fullName>
    </submittedName>
</protein>
<evidence type="ECO:0000256" key="1">
    <source>
        <dbReference type="SAM" id="MobiDB-lite"/>
    </source>
</evidence>
<reference evidence="2" key="2">
    <citation type="submission" date="2012-06" db="EMBL/GenBank/DDBJ databases">
        <authorList>
            <person name="Yu Y."/>
            <person name="Currie J."/>
            <person name="Lomeli R."/>
            <person name="Angelova A."/>
            <person name="Collura K."/>
            <person name="Wissotski M."/>
            <person name="Campos D."/>
            <person name="Kudrna D."/>
            <person name="Golser W."/>
            <person name="Ashely E."/>
            <person name="Descour A."/>
            <person name="Fernandes J."/>
            <person name="Soderlund C."/>
            <person name="Walbot V."/>
        </authorList>
    </citation>
    <scope>NUCLEOTIDE SEQUENCE</scope>
    <source>
        <strain evidence="2">B73</strain>
    </source>
</reference>
<feature type="compositionally biased region" description="Basic and acidic residues" evidence="1">
    <location>
        <begin position="66"/>
        <end position="79"/>
    </location>
</feature>
<reference evidence="2" key="1">
    <citation type="journal article" date="2009" name="PLoS Genet.">
        <title>Sequencing, mapping, and analysis of 27,455 maize full-length cDNAs.</title>
        <authorList>
            <person name="Soderlund C."/>
            <person name="Descour A."/>
            <person name="Kudrna D."/>
            <person name="Bomhoff M."/>
            <person name="Boyd L."/>
            <person name="Currie J."/>
            <person name="Angelova A."/>
            <person name="Collura K."/>
            <person name="Wissotski M."/>
            <person name="Ashley E."/>
            <person name="Morrow D."/>
            <person name="Fernandes J."/>
            <person name="Walbot V."/>
            <person name="Yu Y."/>
        </authorList>
    </citation>
    <scope>NUCLEOTIDE SEQUENCE</scope>
    <source>
        <strain evidence="2">B73</strain>
    </source>
</reference>
<dbReference type="EMBL" id="BT069285">
    <property type="protein sequence ID" value="ACN36182.1"/>
    <property type="molecule type" value="mRNA"/>
</dbReference>
<proteinExistence type="evidence at transcript level"/>
<dbReference type="AlphaFoldDB" id="C0PLW6"/>